<name>A0A4E0QWN8_9GAMM</name>
<dbReference type="Gene3D" id="2.60.40.2030">
    <property type="match status" value="1"/>
</dbReference>
<evidence type="ECO:0000313" key="1">
    <source>
        <dbReference type="EMBL" id="TGN99741.1"/>
    </source>
</evidence>
<accession>A0A4E0QWN8</accession>
<evidence type="ECO:0000313" key="2">
    <source>
        <dbReference type="Proteomes" id="UP000030428"/>
    </source>
</evidence>
<protein>
    <submittedName>
        <fullName evidence="1">Uncharacterized protein</fullName>
    </submittedName>
</protein>
<dbReference type="InterPro" id="IPR038081">
    <property type="entry name" value="CalX-like_sf"/>
</dbReference>
<dbReference type="Proteomes" id="UP000030428">
    <property type="component" value="Unassembled WGS sequence"/>
</dbReference>
<proteinExistence type="predicted"/>
<reference evidence="1 2" key="1">
    <citation type="journal article" date="2016" name="Front. Microbiol.">
        <title>Single-Cell (Meta-)Genomics of a Dimorphic Candidatus Thiomargarita nelsonii Reveals Genomic Plasticity.</title>
        <authorList>
            <person name="Flood B.E."/>
            <person name="Fliss P."/>
            <person name="Jones D.S."/>
            <person name="Dick G.J."/>
            <person name="Jain S."/>
            <person name="Kaster A.K."/>
            <person name="Winkel M."/>
            <person name="Mussmann M."/>
            <person name="Bailey J."/>
        </authorList>
    </citation>
    <scope>NUCLEOTIDE SEQUENCE [LARGE SCALE GENOMIC DNA]</scope>
    <source>
        <strain evidence="1">Hydrate Ridge</strain>
    </source>
</reference>
<organism evidence="1 2">
    <name type="scientific">Candidatus Thiomargarita nelsonii</name>
    <dbReference type="NCBI Taxonomy" id="1003181"/>
    <lineage>
        <taxon>Bacteria</taxon>
        <taxon>Pseudomonadati</taxon>
        <taxon>Pseudomonadota</taxon>
        <taxon>Gammaproteobacteria</taxon>
        <taxon>Thiotrichales</taxon>
        <taxon>Thiotrichaceae</taxon>
        <taxon>Thiomargarita</taxon>
    </lineage>
</organism>
<sequence length="87" mass="9694">MKYDTQLTILFNNGDVVPQRKNFFLSFARANYATTDGTAGSDYTQTTGTLYWADGDSADKTITIAIGFIIKYPLRSVRHLSLLVLPL</sequence>
<dbReference type="AlphaFoldDB" id="A0A4E0QWN8"/>
<dbReference type="SUPFAM" id="SSF141072">
    <property type="entry name" value="CalX-like"/>
    <property type="match status" value="1"/>
</dbReference>
<gene>
    <name evidence="1" type="ORF">PN36_34335</name>
</gene>
<comment type="caution">
    <text evidence="1">The sequence shown here is derived from an EMBL/GenBank/DDBJ whole genome shotgun (WGS) entry which is preliminary data.</text>
</comment>
<keyword evidence="2" id="KW-1185">Reference proteome</keyword>
<dbReference type="EMBL" id="JSZA02000381">
    <property type="protein sequence ID" value="TGN99741.1"/>
    <property type="molecule type" value="Genomic_DNA"/>
</dbReference>